<keyword evidence="4 5" id="KW-0648">Protein biosynthesis</keyword>
<evidence type="ECO:0000256" key="4">
    <source>
        <dbReference type="ARBA" id="ARBA00022917"/>
    </source>
</evidence>
<dbReference type="EMBL" id="SLUK01000007">
    <property type="protein sequence ID" value="TCL42982.1"/>
    <property type="molecule type" value="Genomic_DNA"/>
</dbReference>
<dbReference type="InterPro" id="IPR005794">
    <property type="entry name" value="Fmt"/>
</dbReference>
<dbReference type="CDD" id="cd08646">
    <property type="entry name" value="FMT_core_Met-tRNA-FMT_N"/>
    <property type="match status" value="1"/>
</dbReference>
<feature type="domain" description="Formyl transferase C-terminal" evidence="7">
    <location>
        <begin position="204"/>
        <end position="297"/>
    </location>
</feature>
<dbReference type="NCBIfam" id="TIGR00460">
    <property type="entry name" value="fmt"/>
    <property type="match status" value="1"/>
</dbReference>
<proteinExistence type="inferred from homology"/>
<dbReference type="Gene3D" id="3.40.50.12230">
    <property type="match status" value="1"/>
</dbReference>
<dbReference type="GO" id="GO:0005829">
    <property type="term" value="C:cytosol"/>
    <property type="evidence" value="ECO:0007669"/>
    <property type="project" value="TreeGrafter"/>
</dbReference>
<dbReference type="PANTHER" id="PTHR11138">
    <property type="entry name" value="METHIONYL-TRNA FORMYLTRANSFERASE"/>
    <property type="match status" value="1"/>
</dbReference>
<evidence type="ECO:0000313" key="8">
    <source>
        <dbReference type="EMBL" id="TCL42982.1"/>
    </source>
</evidence>
<dbReference type="AlphaFoldDB" id="A0A9X8UIP4"/>
<evidence type="ECO:0000313" key="9">
    <source>
        <dbReference type="Proteomes" id="UP000294682"/>
    </source>
</evidence>
<comment type="catalytic activity">
    <reaction evidence="5">
        <text>L-methionyl-tRNA(fMet) + (6R)-10-formyltetrahydrofolate = N-formyl-L-methionyl-tRNA(fMet) + (6S)-5,6,7,8-tetrahydrofolate + H(+)</text>
        <dbReference type="Rhea" id="RHEA:24380"/>
        <dbReference type="Rhea" id="RHEA-COMP:9952"/>
        <dbReference type="Rhea" id="RHEA-COMP:9953"/>
        <dbReference type="ChEBI" id="CHEBI:15378"/>
        <dbReference type="ChEBI" id="CHEBI:57453"/>
        <dbReference type="ChEBI" id="CHEBI:78530"/>
        <dbReference type="ChEBI" id="CHEBI:78844"/>
        <dbReference type="ChEBI" id="CHEBI:195366"/>
        <dbReference type="EC" id="2.1.2.9"/>
    </reaction>
</comment>
<sequence>MKVVFMGTPDFAVPTLQRLLDDHHQVLAVYTQPDKPVGRGYQLREPPVKVLAKAHDIPVYQPKTLRDGQAAEEIAALAPDAVVVVAYGKILPKGILDIPKYGCINLHASLLPKYRGAGPIQWSVIRGEQVTGVTSMYMGEGLDTGDVILRQETPIGPEETASELHDRLSVMGAQCISETLSLLEAGRAKRHPQNDGEATLAPMIDKHLGELDWKKSAGELHNLVRGLSGWPVAYTYLDGKLLKIHRAAVCELPSPGPGVVLEGERFLVGCGDGVLELREVQLEGKQRMEASLFLRGRRCAGKILGK</sequence>
<evidence type="ECO:0000256" key="5">
    <source>
        <dbReference type="HAMAP-Rule" id="MF_00182"/>
    </source>
</evidence>
<gene>
    <name evidence="5" type="primary">fmt</name>
    <name evidence="8" type="ORF">EDD78_10783</name>
</gene>
<dbReference type="GO" id="GO:0004479">
    <property type="term" value="F:methionyl-tRNA formyltransferase activity"/>
    <property type="evidence" value="ECO:0007669"/>
    <property type="project" value="UniProtKB-UniRule"/>
</dbReference>
<dbReference type="SUPFAM" id="SSF50486">
    <property type="entry name" value="FMT C-terminal domain-like"/>
    <property type="match status" value="1"/>
</dbReference>
<dbReference type="Pfam" id="PF02911">
    <property type="entry name" value="Formyl_trans_C"/>
    <property type="match status" value="1"/>
</dbReference>
<comment type="similarity">
    <text evidence="1 5">Belongs to the Fmt family.</text>
</comment>
<dbReference type="Pfam" id="PF00551">
    <property type="entry name" value="Formyl_trans_N"/>
    <property type="match status" value="1"/>
</dbReference>
<feature type="binding site" evidence="5">
    <location>
        <begin position="109"/>
        <end position="112"/>
    </location>
    <ligand>
        <name>(6S)-5,6,7,8-tetrahydrofolate</name>
        <dbReference type="ChEBI" id="CHEBI:57453"/>
    </ligand>
</feature>
<dbReference type="PANTHER" id="PTHR11138:SF5">
    <property type="entry name" value="METHIONYL-TRNA FORMYLTRANSFERASE, MITOCHONDRIAL"/>
    <property type="match status" value="1"/>
</dbReference>
<dbReference type="FunFam" id="3.40.50.12230:FF:000001">
    <property type="entry name" value="Methionyl-tRNA formyltransferase"/>
    <property type="match status" value="1"/>
</dbReference>
<comment type="caution">
    <text evidence="8">The sequence shown here is derived from an EMBL/GenBank/DDBJ whole genome shotgun (WGS) entry which is preliminary data.</text>
</comment>
<evidence type="ECO:0000259" key="7">
    <source>
        <dbReference type="Pfam" id="PF02911"/>
    </source>
</evidence>
<dbReference type="Proteomes" id="UP000294682">
    <property type="component" value="Unassembled WGS sequence"/>
</dbReference>
<dbReference type="InterPro" id="IPR044135">
    <property type="entry name" value="Met-tRNA-FMT_C"/>
</dbReference>
<dbReference type="CDD" id="cd08704">
    <property type="entry name" value="Met_tRNA_FMT_C"/>
    <property type="match status" value="1"/>
</dbReference>
<accession>A0A9X8UIP4</accession>
<protein>
    <recommendedName>
        <fullName evidence="2 5">Methionyl-tRNA formyltransferase</fullName>
        <ecNumber evidence="2 5">2.1.2.9</ecNumber>
    </recommendedName>
</protein>
<reference evidence="8 9" key="1">
    <citation type="submission" date="2019-03" db="EMBL/GenBank/DDBJ databases">
        <title>Genomic Encyclopedia of Type Strains, Phase IV (KMG-IV): sequencing the most valuable type-strain genomes for metagenomic binning, comparative biology and taxonomic classification.</title>
        <authorList>
            <person name="Goeker M."/>
        </authorList>
    </citation>
    <scope>NUCLEOTIDE SEQUENCE [LARGE SCALE GENOMIC DNA]</scope>
    <source>
        <strain evidence="8 9">DSM 100433</strain>
    </source>
</reference>
<dbReference type="InterPro" id="IPR005793">
    <property type="entry name" value="Formyl_trans_C"/>
</dbReference>
<dbReference type="SUPFAM" id="SSF53328">
    <property type="entry name" value="Formyltransferase"/>
    <property type="match status" value="1"/>
</dbReference>
<evidence type="ECO:0000256" key="2">
    <source>
        <dbReference type="ARBA" id="ARBA00012261"/>
    </source>
</evidence>
<feature type="domain" description="Formyl transferase N-terminal" evidence="6">
    <location>
        <begin position="1"/>
        <end position="179"/>
    </location>
</feature>
<dbReference type="EC" id="2.1.2.9" evidence="2 5"/>
<dbReference type="RefSeq" id="WP_132084712.1">
    <property type="nucleotide sequence ID" value="NZ_SLUK01000007.1"/>
</dbReference>
<evidence type="ECO:0000256" key="3">
    <source>
        <dbReference type="ARBA" id="ARBA00022679"/>
    </source>
</evidence>
<keyword evidence="3 5" id="KW-0808">Transferase</keyword>
<evidence type="ECO:0000256" key="1">
    <source>
        <dbReference type="ARBA" id="ARBA00010699"/>
    </source>
</evidence>
<dbReference type="InterPro" id="IPR002376">
    <property type="entry name" value="Formyl_transf_N"/>
</dbReference>
<dbReference type="HAMAP" id="MF_00182">
    <property type="entry name" value="Formyl_trans"/>
    <property type="match status" value="1"/>
</dbReference>
<dbReference type="InterPro" id="IPR011034">
    <property type="entry name" value="Formyl_transferase-like_C_sf"/>
</dbReference>
<dbReference type="InterPro" id="IPR041711">
    <property type="entry name" value="Met-tRNA-FMT_N"/>
</dbReference>
<name>A0A9X8UIP4_9FIRM</name>
<organism evidence="8 9">
    <name type="scientific">Harryflintia acetispora</name>
    <dbReference type="NCBI Taxonomy" id="1849041"/>
    <lineage>
        <taxon>Bacteria</taxon>
        <taxon>Bacillati</taxon>
        <taxon>Bacillota</taxon>
        <taxon>Clostridia</taxon>
        <taxon>Eubacteriales</taxon>
        <taxon>Oscillospiraceae</taxon>
        <taxon>Harryflintia</taxon>
    </lineage>
</organism>
<dbReference type="InterPro" id="IPR036477">
    <property type="entry name" value="Formyl_transf_N_sf"/>
</dbReference>
<evidence type="ECO:0000259" key="6">
    <source>
        <dbReference type="Pfam" id="PF00551"/>
    </source>
</evidence>
<comment type="function">
    <text evidence="5">Attaches a formyl group to the free amino group of methionyl-tRNA(fMet). The formyl group appears to play a dual role in the initiator identity of N-formylmethionyl-tRNA by promoting its recognition by IF2 and preventing the misappropriation of this tRNA by the elongation apparatus.</text>
</comment>
<keyword evidence="9" id="KW-1185">Reference proteome</keyword>